<evidence type="ECO:0000256" key="3">
    <source>
        <dbReference type="ARBA" id="ARBA00023125"/>
    </source>
</evidence>
<keyword evidence="4" id="KW-0804">Transcription</keyword>
<dbReference type="AlphaFoldDB" id="A0A5R9G457"/>
<protein>
    <submittedName>
        <fullName evidence="8">Response regulator transcription factor</fullName>
    </submittedName>
</protein>
<dbReference type="GO" id="GO:0003677">
    <property type="term" value="F:DNA binding"/>
    <property type="evidence" value="ECO:0007669"/>
    <property type="project" value="UniProtKB-KW"/>
</dbReference>
<dbReference type="Proteomes" id="UP000309676">
    <property type="component" value="Unassembled WGS sequence"/>
</dbReference>
<dbReference type="PANTHER" id="PTHR43214">
    <property type="entry name" value="TWO-COMPONENT RESPONSE REGULATOR"/>
    <property type="match status" value="1"/>
</dbReference>
<reference evidence="8 9" key="1">
    <citation type="submission" date="2019-05" db="EMBL/GenBank/DDBJ databases">
        <authorList>
            <person name="Narsing Rao M.P."/>
            <person name="Li W.J."/>
        </authorList>
    </citation>
    <scope>NUCLEOTIDE SEQUENCE [LARGE SCALE GENOMIC DNA]</scope>
    <source>
        <strain evidence="8 9">SYSU_K30003</strain>
    </source>
</reference>
<evidence type="ECO:0000256" key="1">
    <source>
        <dbReference type="ARBA" id="ARBA00022553"/>
    </source>
</evidence>
<keyword evidence="2" id="KW-0805">Transcription regulation</keyword>
<dbReference type="SUPFAM" id="SSF46894">
    <property type="entry name" value="C-terminal effector domain of the bipartite response regulators"/>
    <property type="match status" value="1"/>
</dbReference>
<dbReference type="PROSITE" id="PS50043">
    <property type="entry name" value="HTH_LUXR_2"/>
    <property type="match status" value="1"/>
</dbReference>
<organism evidence="8 9">
    <name type="scientific">Paenibacillus antri</name>
    <dbReference type="NCBI Taxonomy" id="2582848"/>
    <lineage>
        <taxon>Bacteria</taxon>
        <taxon>Bacillati</taxon>
        <taxon>Bacillota</taxon>
        <taxon>Bacilli</taxon>
        <taxon>Bacillales</taxon>
        <taxon>Paenibacillaceae</taxon>
        <taxon>Paenibacillus</taxon>
    </lineage>
</organism>
<dbReference type="InterPro" id="IPR001789">
    <property type="entry name" value="Sig_transdc_resp-reg_receiver"/>
</dbReference>
<dbReference type="OrthoDB" id="9779069at2"/>
<dbReference type="GO" id="GO:0006355">
    <property type="term" value="P:regulation of DNA-templated transcription"/>
    <property type="evidence" value="ECO:0007669"/>
    <property type="project" value="InterPro"/>
</dbReference>
<name>A0A5R9G457_9BACL</name>
<dbReference type="PROSITE" id="PS50110">
    <property type="entry name" value="RESPONSE_REGULATORY"/>
    <property type="match status" value="1"/>
</dbReference>
<evidence type="ECO:0000256" key="4">
    <source>
        <dbReference type="ARBA" id="ARBA00023163"/>
    </source>
</evidence>
<accession>A0A5R9G457</accession>
<dbReference type="InterPro" id="IPR000792">
    <property type="entry name" value="Tscrpt_reg_LuxR_C"/>
</dbReference>
<dbReference type="RefSeq" id="WP_138197730.1">
    <property type="nucleotide sequence ID" value="NZ_VCIW01000027.1"/>
</dbReference>
<dbReference type="CDD" id="cd06170">
    <property type="entry name" value="LuxR_C_like"/>
    <property type="match status" value="1"/>
</dbReference>
<feature type="modified residue" description="4-aspartylphosphate" evidence="5">
    <location>
        <position position="57"/>
    </location>
</feature>
<proteinExistence type="predicted"/>
<sequence length="214" mass="23371">MTEKIRILIADDHPLFRKGLRAMLESQDRMEVIGEAANGAEAVELALANKPDVVLMDLQMPGGGGIASTRRIRDGMPSIKVLVLTLFEDNESVFMSLRAGASGYILKDAEEEEVFRAILAVANGEAIFSPAVASRVLAFFSNKHISAPKEIFPMLTEREREILVLLAKGKSNSGIAKELRLSVKTVSNYVSNIFNKLQVADRAEAMLRAKEAGL</sequence>
<dbReference type="CDD" id="cd17535">
    <property type="entry name" value="REC_NarL-like"/>
    <property type="match status" value="1"/>
</dbReference>
<dbReference type="InterPro" id="IPR011006">
    <property type="entry name" value="CheY-like_superfamily"/>
</dbReference>
<feature type="domain" description="HTH luxR-type" evidence="6">
    <location>
        <begin position="148"/>
        <end position="213"/>
    </location>
</feature>
<evidence type="ECO:0000313" key="8">
    <source>
        <dbReference type="EMBL" id="TLS48920.1"/>
    </source>
</evidence>
<evidence type="ECO:0000256" key="5">
    <source>
        <dbReference type="PROSITE-ProRule" id="PRU00169"/>
    </source>
</evidence>
<evidence type="ECO:0000259" key="6">
    <source>
        <dbReference type="PROSITE" id="PS50043"/>
    </source>
</evidence>
<dbReference type="Pfam" id="PF00196">
    <property type="entry name" value="GerE"/>
    <property type="match status" value="1"/>
</dbReference>
<comment type="caution">
    <text evidence="8">The sequence shown here is derived from an EMBL/GenBank/DDBJ whole genome shotgun (WGS) entry which is preliminary data.</text>
</comment>
<gene>
    <name evidence="8" type="ORF">FE782_28375</name>
</gene>
<dbReference type="EMBL" id="VCIW01000027">
    <property type="protein sequence ID" value="TLS48920.1"/>
    <property type="molecule type" value="Genomic_DNA"/>
</dbReference>
<dbReference type="Gene3D" id="3.40.50.2300">
    <property type="match status" value="1"/>
</dbReference>
<dbReference type="SMART" id="SM00448">
    <property type="entry name" value="REC"/>
    <property type="match status" value="1"/>
</dbReference>
<dbReference type="Pfam" id="PF00072">
    <property type="entry name" value="Response_reg"/>
    <property type="match status" value="1"/>
</dbReference>
<dbReference type="SUPFAM" id="SSF52172">
    <property type="entry name" value="CheY-like"/>
    <property type="match status" value="1"/>
</dbReference>
<dbReference type="GO" id="GO:0000160">
    <property type="term" value="P:phosphorelay signal transduction system"/>
    <property type="evidence" value="ECO:0007669"/>
    <property type="project" value="InterPro"/>
</dbReference>
<evidence type="ECO:0000256" key="2">
    <source>
        <dbReference type="ARBA" id="ARBA00023015"/>
    </source>
</evidence>
<dbReference type="PROSITE" id="PS00622">
    <property type="entry name" value="HTH_LUXR_1"/>
    <property type="match status" value="1"/>
</dbReference>
<keyword evidence="3" id="KW-0238">DNA-binding</keyword>
<feature type="domain" description="Response regulatory" evidence="7">
    <location>
        <begin position="6"/>
        <end position="122"/>
    </location>
</feature>
<evidence type="ECO:0000313" key="9">
    <source>
        <dbReference type="Proteomes" id="UP000309676"/>
    </source>
</evidence>
<dbReference type="SMART" id="SM00421">
    <property type="entry name" value="HTH_LUXR"/>
    <property type="match status" value="1"/>
</dbReference>
<dbReference type="InterPro" id="IPR058245">
    <property type="entry name" value="NreC/VraR/RcsB-like_REC"/>
</dbReference>
<dbReference type="InterPro" id="IPR039420">
    <property type="entry name" value="WalR-like"/>
</dbReference>
<keyword evidence="9" id="KW-1185">Reference proteome</keyword>
<keyword evidence="1 5" id="KW-0597">Phosphoprotein</keyword>
<evidence type="ECO:0000259" key="7">
    <source>
        <dbReference type="PROSITE" id="PS50110"/>
    </source>
</evidence>
<dbReference type="PRINTS" id="PR00038">
    <property type="entry name" value="HTHLUXR"/>
</dbReference>
<dbReference type="InterPro" id="IPR016032">
    <property type="entry name" value="Sig_transdc_resp-reg_C-effctor"/>
</dbReference>